<sequence>MRTLTTLAAVTAATTLAIAGPAAASSRLSLAGTGASTVDATSVVVSGEVSGTPVSGAYAGTVTVPGGVPAVGECAPASADLRVGDAGGPTITLHSDGEVCSTIVPWVLQDFRGRFEVTDSSRRGWRSIRGFLEVRALNGLSDVYATS</sequence>
<comment type="caution">
    <text evidence="2">The sequence shown here is derived from an EMBL/GenBank/DDBJ whole genome shotgun (WGS) entry which is preliminary data.</text>
</comment>
<gene>
    <name evidence="2" type="ORF">ACFPGP_07490</name>
</gene>
<name>A0ABW0BGZ9_9ACTN</name>
<protein>
    <submittedName>
        <fullName evidence="2">Uncharacterized protein</fullName>
    </submittedName>
</protein>
<proteinExistence type="predicted"/>
<dbReference type="Proteomes" id="UP001596087">
    <property type="component" value="Unassembled WGS sequence"/>
</dbReference>
<dbReference type="EMBL" id="JBHSKD010000007">
    <property type="protein sequence ID" value="MFC5176510.1"/>
    <property type="molecule type" value="Genomic_DNA"/>
</dbReference>
<evidence type="ECO:0000313" key="2">
    <source>
        <dbReference type="EMBL" id="MFC5176510.1"/>
    </source>
</evidence>
<evidence type="ECO:0000256" key="1">
    <source>
        <dbReference type="SAM" id="SignalP"/>
    </source>
</evidence>
<reference evidence="3" key="1">
    <citation type="journal article" date="2019" name="Int. J. Syst. Evol. Microbiol.">
        <title>The Global Catalogue of Microorganisms (GCM) 10K type strain sequencing project: providing services to taxonomists for standard genome sequencing and annotation.</title>
        <authorList>
            <consortium name="The Broad Institute Genomics Platform"/>
            <consortium name="The Broad Institute Genome Sequencing Center for Infectious Disease"/>
            <person name="Wu L."/>
            <person name="Ma J."/>
        </authorList>
    </citation>
    <scope>NUCLEOTIDE SEQUENCE [LARGE SCALE GENOMIC DNA]</scope>
    <source>
        <strain evidence="3">DFY41</strain>
    </source>
</reference>
<accession>A0ABW0BGZ9</accession>
<feature type="signal peptide" evidence="1">
    <location>
        <begin position="1"/>
        <end position="24"/>
    </location>
</feature>
<evidence type="ECO:0000313" key="3">
    <source>
        <dbReference type="Proteomes" id="UP001596087"/>
    </source>
</evidence>
<feature type="chain" id="PRO_5046399428" evidence="1">
    <location>
        <begin position="25"/>
        <end position="147"/>
    </location>
</feature>
<keyword evidence="3" id="KW-1185">Reference proteome</keyword>
<dbReference type="RefSeq" id="WP_378588889.1">
    <property type="nucleotide sequence ID" value="NZ_JBHSKD010000007.1"/>
</dbReference>
<keyword evidence="1" id="KW-0732">Signal</keyword>
<organism evidence="2 3">
    <name type="scientific">Nocardioides taihuensis</name>
    <dbReference type="NCBI Taxonomy" id="1835606"/>
    <lineage>
        <taxon>Bacteria</taxon>
        <taxon>Bacillati</taxon>
        <taxon>Actinomycetota</taxon>
        <taxon>Actinomycetes</taxon>
        <taxon>Propionibacteriales</taxon>
        <taxon>Nocardioidaceae</taxon>
        <taxon>Nocardioides</taxon>
    </lineage>
</organism>